<evidence type="ECO:0000256" key="1">
    <source>
        <dbReference type="SAM" id="Coils"/>
    </source>
</evidence>
<feature type="coiled-coil region" evidence="1">
    <location>
        <begin position="65"/>
        <end position="92"/>
    </location>
</feature>
<dbReference type="AlphaFoldDB" id="A0A2H0KS64"/>
<protein>
    <recommendedName>
        <fullName evidence="5">PilN domain-containing protein</fullName>
    </recommendedName>
</protein>
<evidence type="ECO:0008006" key="5">
    <source>
        <dbReference type="Google" id="ProtNLM"/>
    </source>
</evidence>
<proteinExistence type="predicted"/>
<sequence length="181" mass="21005">MIEFNLLPPEEKAEINSQKDFKKVLVWGSFSLIFVLIFLAMLSSIWLYLLIQLNSIQSIVNEMEASSQNKTFNDIKKEIDDANQRMQSFDKLQIQGKQYSFYWQKLTESAISGITLKHVLINDTKVVIEGRAATREILLSFKDALKNSAYFQNLNIPLSNFLKQNNIDFSLTFELKQQQLK</sequence>
<organism evidence="3 4">
    <name type="scientific">Candidatus Portnoybacteria bacterium CG11_big_fil_rev_8_21_14_0_20_40_15</name>
    <dbReference type="NCBI Taxonomy" id="1974817"/>
    <lineage>
        <taxon>Bacteria</taxon>
        <taxon>Candidatus Portnoyibacteriota</taxon>
    </lineage>
</organism>
<keyword evidence="2" id="KW-0812">Transmembrane</keyword>
<accession>A0A2H0KS64</accession>
<dbReference type="Proteomes" id="UP000229317">
    <property type="component" value="Unassembled WGS sequence"/>
</dbReference>
<gene>
    <name evidence="3" type="ORF">COV84_03615</name>
</gene>
<keyword evidence="1" id="KW-0175">Coiled coil</keyword>
<name>A0A2H0KS64_9BACT</name>
<evidence type="ECO:0000256" key="2">
    <source>
        <dbReference type="SAM" id="Phobius"/>
    </source>
</evidence>
<feature type="transmembrane region" description="Helical" evidence="2">
    <location>
        <begin position="24"/>
        <end position="49"/>
    </location>
</feature>
<comment type="caution">
    <text evidence="3">The sequence shown here is derived from an EMBL/GenBank/DDBJ whole genome shotgun (WGS) entry which is preliminary data.</text>
</comment>
<evidence type="ECO:0000313" key="4">
    <source>
        <dbReference type="Proteomes" id="UP000229317"/>
    </source>
</evidence>
<evidence type="ECO:0000313" key="3">
    <source>
        <dbReference type="EMBL" id="PIQ75003.1"/>
    </source>
</evidence>
<reference evidence="3 4" key="1">
    <citation type="submission" date="2017-09" db="EMBL/GenBank/DDBJ databases">
        <title>Depth-based differentiation of microbial function through sediment-hosted aquifers and enrichment of novel symbionts in the deep terrestrial subsurface.</title>
        <authorList>
            <person name="Probst A.J."/>
            <person name="Ladd B."/>
            <person name="Jarett J.K."/>
            <person name="Geller-Mcgrath D.E."/>
            <person name="Sieber C.M."/>
            <person name="Emerson J.B."/>
            <person name="Anantharaman K."/>
            <person name="Thomas B.C."/>
            <person name="Malmstrom R."/>
            <person name="Stieglmeier M."/>
            <person name="Klingl A."/>
            <person name="Woyke T."/>
            <person name="Ryan C.M."/>
            <person name="Banfield J.F."/>
        </authorList>
    </citation>
    <scope>NUCLEOTIDE SEQUENCE [LARGE SCALE GENOMIC DNA]</scope>
    <source>
        <strain evidence="3">CG11_big_fil_rev_8_21_14_0_20_40_15</strain>
    </source>
</reference>
<dbReference type="EMBL" id="PCVO01000053">
    <property type="protein sequence ID" value="PIQ75003.1"/>
    <property type="molecule type" value="Genomic_DNA"/>
</dbReference>
<keyword evidence="2" id="KW-0472">Membrane</keyword>
<keyword evidence="2" id="KW-1133">Transmembrane helix</keyword>